<evidence type="ECO:0000313" key="5">
    <source>
        <dbReference type="Proteomes" id="UP000321408"/>
    </source>
</evidence>
<keyword evidence="5" id="KW-1185">Reference proteome</keyword>
<feature type="domain" description="Serine aminopeptidase S33" evidence="3">
    <location>
        <begin position="122"/>
        <end position="229"/>
    </location>
</feature>
<dbReference type="InterPro" id="IPR022742">
    <property type="entry name" value="Hydrolase_4"/>
</dbReference>
<keyword evidence="2" id="KW-0472">Membrane</keyword>
<dbReference type="InterPro" id="IPR029058">
    <property type="entry name" value="AB_hydrolase_fold"/>
</dbReference>
<dbReference type="EMBL" id="CP042905">
    <property type="protein sequence ID" value="QEE15016.1"/>
    <property type="molecule type" value="Genomic_DNA"/>
</dbReference>
<dbReference type="PANTHER" id="PTHR22946">
    <property type="entry name" value="DIENELACTONE HYDROLASE DOMAIN-CONTAINING PROTEIN-RELATED"/>
    <property type="match status" value="1"/>
</dbReference>
<reference evidence="4 5" key="1">
    <citation type="journal article" date="2020" name="Nature">
        <title>Isolation of an archaeon at the prokaryote-eukaryote interface.</title>
        <authorList>
            <person name="Imachi H."/>
            <person name="Nobu M.K."/>
            <person name="Nakahara N."/>
            <person name="Morono Y."/>
            <person name="Ogawara M."/>
            <person name="Takaki Y."/>
            <person name="Takano Y."/>
            <person name="Uematsu K."/>
            <person name="Ikuta T."/>
            <person name="Ito M."/>
            <person name="Matsui Y."/>
            <person name="Miyazaki M."/>
            <person name="Murata K."/>
            <person name="Saito Y."/>
            <person name="Sakai S."/>
            <person name="Song C."/>
            <person name="Tasumi E."/>
            <person name="Yamanaka Y."/>
            <person name="Yamaguchi T."/>
            <person name="Kamagata Y."/>
            <person name="Tamaki H."/>
            <person name="Takai K."/>
        </authorList>
    </citation>
    <scope>NUCLEOTIDE SEQUENCE [LARGE SCALE GENOMIC DNA]</scope>
    <source>
        <strain evidence="4 5">MK-D1</strain>
    </source>
</reference>
<gene>
    <name evidence="4" type="ORF">DSAG12_00839</name>
</gene>
<dbReference type="GO" id="GO:0016788">
    <property type="term" value="F:hydrolase activity, acting on ester bonds"/>
    <property type="evidence" value="ECO:0007669"/>
    <property type="project" value="UniProtKB-ARBA"/>
</dbReference>
<keyword evidence="1 4" id="KW-0378">Hydrolase</keyword>
<feature type="transmembrane region" description="Helical" evidence="2">
    <location>
        <begin position="50"/>
        <end position="71"/>
    </location>
</feature>
<evidence type="ECO:0000313" key="4">
    <source>
        <dbReference type="EMBL" id="QEE15016.1"/>
    </source>
</evidence>
<accession>A0A5B9D8R2</accession>
<dbReference type="PANTHER" id="PTHR22946:SF9">
    <property type="entry name" value="POLYKETIDE TRANSFERASE AF380"/>
    <property type="match status" value="1"/>
</dbReference>
<dbReference type="RefSeq" id="WP_147661943.1">
    <property type="nucleotide sequence ID" value="NZ_CP042905.2"/>
</dbReference>
<dbReference type="AlphaFoldDB" id="A0A5B9D8R2"/>
<protein>
    <submittedName>
        <fullName evidence="4">Alpha/beta hydrolase family protein</fullName>
        <ecNumber evidence="4">3.4.-.-</ecNumber>
    </submittedName>
</protein>
<evidence type="ECO:0000256" key="2">
    <source>
        <dbReference type="SAM" id="Phobius"/>
    </source>
</evidence>
<dbReference type="GeneID" id="41328837"/>
<name>A0A5B9D8R2_9ARCH</name>
<dbReference type="Pfam" id="PF12146">
    <property type="entry name" value="Hydrolase_4"/>
    <property type="match status" value="1"/>
</dbReference>
<keyword evidence="2" id="KW-1133">Transmembrane helix</keyword>
<dbReference type="SUPFAM" id="SSF53474">
    <property type="entry name" value="alpha/beta-Hydrolases"/>
    <property type="match status" value="1"/>
</dbReference>
<dbReference type="Proteomes" id="UP000321408">
    <property type="component" value="Chromosome"/>
</dbReference>
<sequence length="350" mass="40891">MENTHIESTLHDFYPQRIWTTLIHRIKIIWLLIDISFLVTLVFQNQLSGWILFITWMLFIGLNLVSFFLIFRLNLGMIATNWDNIEYTGLIKRDFRFITSNGVRNYAYIYYPENFDLESDLSPRKTIIGLHGWGSHHREMDRYCLPIIKKENYLYFTFDARGQGQTPGNKSDFGQIEDAREFLELVLKQPYVDKKNVVVVGMSLGAAKTAVVAYPHPNIKAVVMLSGPFDLLLTKKIMTLKERIIFALFGYNFSVPDEDLRKYSGINYFKPEGIILQGDTQPTPNHDRVLLLANRDDPTVKVVNTEKAIEKLQLKHENYRIFKRGHHCFEGNEYFVALEMADFIRKMMQN</sequence>
<organism evidence="4 5">
    <name type="scientific">Promethearchaeum syntrophicum</name>
    <dbReference type="NCBI Taxonomy" id="2594042"/>
    <lineage>
        <taxon>Archaea</taxon>
        <taxon>Promethearchaeati</taxon>
        <taxon>Promethearchaeota</taxon>
        <taxon>Promethearchaeia</taxon>
        <taxon>Promethearchaeales</taxon>
        <taxon>Promethearchaeaceae</taxon>
        <taxon>Promethearchaeum</taxon>
    </lineage>
</organism>
<dbReference type="InterPro" id="IPR050261">
    <property type="entry name" value="FrsA_esterase"/>
</dbReference>
<keyword evidence="2" id="KW-0812">Transmembrane</keyword>
<reference evidence="4 5" key="2">
    <citation type="journal article" date="2024" name="Int. J. Syst. Evol. Microbiol.">
        <title>Promethearchaeum syntrophicum gen. nov., sp. nov., an anaerobic, obligately syntrophic archaeon, the first isolate of the lineage 'Asgard' archaea, and proposal of the new archaeal phylum Promethearchaeota phyl. nov. and kingdom Promethearchaeati regn. nov.</title>
        <authorList>
            <person name="Imachi H."/>
            <person name="Nobu M.K."/>
            <person name="Kato S."/>
            <person name="Takaki Y."/>
            <person name="Miyazaki M."/>
            <person name="Miyata M."/>
            <person name="Ogawara M."/>
            <person name="Saito Y."/>
            <person name="Sakai S."/>
            <person name="Tahara Y.O."/>
            <person name="Takano Y."/>
            <person name="Tasumi E."/>
            <person name="Uematsu K."/>
            <person name="Yoshimura T."/>
            <person name="Itoh T."/>
            <person name="Ohkuma M."/>
            <person name="Takai K."/>
        </authorList>
    </citation>
    <scope>NUCLEOTIDE SEQUENCE [LARGE SCALE GENOMIC DNA]</scope>
    <source>
        <strain evidence="4 5">MK-D1</strain>
    </source>
</reference>
<evidence type="ECO:0000256" key="1">
    <source>
        <dbReference type="ARBA" id="ARBA00022801"/>
    </source>
</evidence>
<dbReference type="EC" id="3.4.-.-" evidence="4"/>
<evidence type="ECO:0000259" key="3">
    <source>
        <dbReference type="Pfam" id="PF12146"/>
    </source>
</evidence>
<feature type="transmembrane region" description="Helical" evidence="2">
    <location>
        <begin position="26"/>
        <end position="44"/>
    </location>
</feature>
<dbReference type="KEGG" id="psyt:DSAG12_00839"/>
<proteinExistence type="predicted"/>
<dbReference type="Gene3D" id="3.40.50.1820">
    <property type="entry name" value="alpha/beta hydrolase"/>
    <property type="match status" value="1"/>
</dbReference>